<sequence>MSPGAPDVTDRLKGCMVSTSGATTMVKFDGKNYRKWAMYMEALSVQKNLWDIVSGTGFYDVTNLEDVCIVVKKNSDYEPGLLETKDVQHIWRSMEERYKESSLTRQLELVNKLFTWKCKKSDNPDKWVQEWNMQEPSLVWARSVIFQFD</sequence>
<keyword evidence="2" id="KW-1185">Reference proteome</keyword>
<dbReference type="EMBL" id="JARPMG010000004">
    <property type="protein sequence ID" value="KAJ8101302.1"/>
    <property type="molecule type" value="Genomic_DNA"/>
</dbReference>
<name>A0AAD7VSQ0_9ASCO</name>
<reference evidence="1" key="1">
    <citation type="submission" date="2023-03" db="EMBL/GenBank/DDBJ databases">
        <title>Near-Complete genome sequence of Lipomyces tetrasporous NRRL Y-64009, an oleaginous yeast capable of growing on lignocellulosic hydrolysates.</title>
        <authorList>
            <consortium name="Lawrence Berkeley National Laboratory"/>
            <person name="Jagtap S.S."/>
            <person name="Liu J.-J."/>
            <person name="Walukiewicz H.E."/>
            <person name="Pangilinan J."/>
            <person name="Lipzen A."/>
            <person name="Ahrendt S."/>
            <person name="Koriabine M."/>
            <person name="Cobaugh K."/>
            <person name="Salamov A."/>
            <person name="Yoshinaga Y."/>
            <person name="Ng V."/>
            <person name="Daum C."/>
            <person name="Grigoriev I.V."/>
            <person name="Slininger P.J."/>
            <person name="Dien B.S."/>
            <person name="Jin Y.-S."/>
            <person name="Rao C.V."/>
        </authorList>
    </citation>
    <scope>NUCLEOTIDE SEQUENCE</scope>
    <source>
        <strain evidence="1">NRRL Y-64009</strain>
    </source>
</reference>
<accession>A0AAD7VSQ0</accession>
<protein>
    <recommendedName>
        <fullName evidence="3">DUF4219 domain-containing protein</fullName>
    </recommendedName>
</protein>
<comment type="caution">
    <text evidence="1">The sequence shown here is derived from an EMBL/GenBank/DDBJ whole genome shotgun (WGS) entry which is preliminary data.</text>
</comment>
<dbReference type="AlphaFoldDB" id="A0AAD7VSQ0"/>
<dbReference type="RefSeq" id="XP_056044752.1">
    <property type="nucleotide sequence ID" value="XM_056189926.1"/>
</dbReference>
<proteinExistence type="predicted"/>
<dbReference type="Proteomes" id="UP001217417">
    <property type="component" value="Unassembled WGS sequence"/>
</dbReference>
<evidence type="ECO:0008006" key="3">
    <source>
        <dbReference type="Google" id="ProtNLM"/>
    </source>
</evidence>
<evidence type="ECO:0000313" key="1">
    <source>
        <dbReference type="EMBL" id="KAJ8101302.1"/>
    </source>
</evidence>
<dbReference type="GeneID" id="80885092"/>
<organism evidence="1 2">
    <name type="scientific">Lipomyces tetrasporus</name>
    <dbReference type="NCBI Taxonomy" id="54092"/>
    <lineage>
        <taxon>Eukaryota</taxon>
        <taxon>Fungi</taxon>
        <taxon>Dikarya</taxon>
        <taxon>Ascomycota</taxon>
        <taxon>Saccharomycotina</taxon>
        <taxon>Lipomycetes</taxon>
        <taxon>Lipomycetales</taxon>
        <taxon>Lipomycetaceae</taxon>
        <taxon>Lipomyces</taxon>
    </lineage>
</organism>
<gene>
    <name evidence="1" type="ORF">POJ06DRAFT_281125</name>
</gene>
<evidence type="ECO:0000313" key="2">
    <source>
        <dbReference type="Proteomes" id="UP001217417"/>
    </source>
</evidence>